<sequence length="456" mass="49287">MNRRFALGALAAAAGGGAMALTGARPASALSSSVTANMKLLKEDPLTAAGVNGDLDAIDSEFAGRAVTPDFFKNPSDPDDTAAVQAAFDSGKTVIFTRDYHVKSVSMNVDYWPATPTHYQQIDFNGYWLIGISTASDSAAMKDCVLEISGKKLRLYNVKVKSDFNVNYRCGVHWLSRTAQRSAEWNTVYGLEIQAFLVGMVYGSHLGETVIDCPQSENTIYDANFLCVQNCLVYNQTNGILTIIGGNLDCGEYEWAQVPNNPYRWADAYCFYVTDAGCLLRIYDCELLKTGSGEGVGFKGSDFEISNCVIEVGGTWGRLEGKASVSYITGGYSGDVSKNMFEIAPGATGRLLLTEINAHRLDGVIDVAGSYIVNGLDQATGYRVIVDKSDLEDWAAEKVASSRRGNVIVQNTWFHGKKSNGAAYDVTVNDVPFYSPDGTHYNLIIHNGGGLQIVVA</sequence>
<dbReference type="RefSeq" id="WP_368498141.1">
    <property type="nucleotide sequence ID" value="NZ_CP162511.1"/>
</dbReference>
<name>A0AB39BH45_9MICO</name>
<dbReference type="InterPro" id="IPR006311">
    <property type="entry name" value="TAT_signal"/>
</dbReference>
<dbReference type="PROSITE" id="PS51318">
    <property type="entry name" value="TAT"/>
    <property type="match status" value="1"/>
</dbReference>
<keyword evidence="1" id="KW-0732">Signal</keyword>
<dbReference type="AlphaFoldDB" id="A0AB39BH45"/>
<feature type="chain" id="PRO_5044210662" description="Right-handed parallel beta-helix repeat-containing protein" evidence="1">
    <location>
        <begin position="21"/>
        <end position="456"/>
    </location>
</feature>
<evidence type="ECO:0000313" key="2">
    <source>
        <dbReference type="EMBL" id="XDI05753.1"/>
    </source>
</evidence>
<protein>
    <recommendedName>
        <fullName evidence="3">Right-handed parallel beta-helix repeat-containing protein</fullName>
    </recommendedName>
</protein>
<organism evidence="2">
    <name type="scientific">Herbiconiux sp. A18JL235</name>
    <dbReference type="NCBI Taxonomy" id="3152363"/>
    <lineage>
        <taxon>Bacteria</taxon>
        <taxon>Bacillati</taxon>
        <taxon>Actinomycetota</taxon>
        <taxon>Actinomycetes</taxon>
        <taxon>Micrococcales</taxon>
        <taxon>Microbacteriaceae</taxon>
        <taxon>Herbiconiux</taxon>
    </lineage>
</organism>
<reference evidence="2" key="1">
    <citation type="submission" date="2024-05" db="EMBL/GenBank/DDBJ databases">
        <title>Herbiconiux sp. A18JL235.</title>
        <authorList>
            <person name="Zhang G."/>
        </authorList>
    </citation>
    <scope>NUCLEOTIDE SEQUENCE</scope>
    <source>
        <strain evidence="2">A18JL235</strain>
    </source>
</reference>
<evidence type="ECO:0000256" key="1">
    <source>
        <dbReference type="SAM" id="SignalP"/>
    </source>
</evidence>
<dbReference type="EMBL" id="CP162511">
    <property type="protein sequence ID" value="XDI05753.1"/>
    <property type="molecule type" value="Genomic_DNA"/>
</dbReference>
<gene>
    <name evidence="2" type="ORF">ABFY20_01290</name>
</gene>
<feature type="signal peptide" evidence="1">
    <location>
        <begin position="1"/>
        <end position="20"/>
    </location>
</feature>
<accession>A0AB39BH45</accession>
<proteinExistence type="predicted"/>
<evidence type="ECO:0008006" key="3">
    <source>
        <dbReference type="Google" id="ProtNLM"/>
    </source>
</evidence>